<dbReference type="FunFam" id="3.30.420.10:FF:000130">
    <property type="entry name" value="CAF1 family ribonuclease containing protein"/>
    <property type="match status" value="1"/>
</dbReference>
<dbReference type="InterPro" id="IPR012337">
    <property type="entry name" value="RNaseH-like_sf"/>
</dbReference>
<dbReference type="GO" id="GO:0004535">
    <property type="term" value="F:poly(A)-specific ribonuclease activity"/>
    <property type="evidence" value="ECO:0007669"/>
    <property type="project" value="InterPro"/>
</dbReference>
<organism evidence="1 2">
    <name type="scientific">Leersia perrieri</name>
    <dbReference type="NCBI Taxonomy" id="77586"/>
    <lineage>
        <taxon>Eukaryota</taxon>
        <taxon>Viridiplantae</taxon>
        <taxon>Streptophyta</taxon>
        <taxon>Embryophyta</taxon>
        <taxon>Tracheophyta</taxon>
        <taxon>Spermatophyta</taxon>
        <taxon>Magnoliopsida</taxon>
        <taxon>Liliopsida</taxon>
        <taxon>Poales</taxon>
        <taxon>Poaceae</taxon>
        <taxon>BOP clade</taxon>
        <taxon>Oryzoideae</taxon>
        <taxon>Oryzeae</taxon>
        <taxon>Oryzinae</taxon>
        <taxon>Leersia</taxon>
    </lineage>
</organism>
<proteinExistence type="predicted"/>
<dbReference type="InterPro" id="IPR036397">
    <property type="entry name" value="RNaseH_sf"/>
</dbReference>
<sequence length="628" mass="69820">MDPGVYWYGAAGDAHTGVYWYDAPSSYPGAARVCYHANVHDDDPNTATGEQMINVPTLAANLHHVDAGGEQMINVPTLAANLHHVDAGGEQINTVVDDSISNNTLVHTVWRENCAEKFELVRDALRRPRRHLHIAVDMEFTADAATGVHHRPVTSPDCYDHVRRYANGGAIVQMGLAIAFVGDAQSFPSPPPIALEINFQLDVEAREYHPKTIKFLSDQGHDLTEHSKRGVEPHRVSDGLLRHLPFGDASVTWLAFHGDYDLAFLLRLLQSGGRSGNLLPSHLPTFLNQVREKFPMFYDVRVLGQLVKDGFTGSLTALAQHLGIQRNGGEHHAGSDALLTLSCFFKIFGGCQQHRLDARLGLLAGLEEWNMAIKCARHIDDHSTRITIIEVLQHNFHEEARRVEQLVPSNFDTIGVEVILHPQLIKRSYAVGAQKNYELMKTFLNDADSCEIIVTFINAEGMLAYGRAWKFCISYTADDNGYAHPRQFAQLMASCRATHYPAVSWVTFHGAHGVGSLIRSFLAPHALPVHWSSYIGHRRAFFPTIYDVSLIVDRCPDIMLPTTECKGDLLDVARALNLKAMEADKEAANVLLTLRCYMRLAQRPDFPNIAMAVQGLIKESCCWNGTTN</sequence>
<evidence type="ECO:0000313" key="1">
    <source>
        <dbReference type="EnsemblPlants" id="LPERR10G07470.1"/>
    </source>
</evidence>
<dbReference type="InterPro" id="IPR039637">
    <property type="entry name" value="CNOT7/CNOT8/Pop2"/>
</dbReference>
<dbReference type="Gramene" id="LPERR10G07470.1">
    <property type="protein sequence ID" value="LPERR10G07470.1"/>
    <property type="gene ID" value="LPERR10G07470"/>
</dbReference>
<dbReference type="SUPFAM" id="SSF53098">
    <property type="entry name" value="Ribonuclease H-like"/>
    <property type="match status" value="2"/>
</dbReference>
<dbReference type="Proteomes" id="UP000032180">
    <property type="component" value="Chromosome 10"/>
</dbReference>
<name>A0A0D9XJT3_9ORYZ</name>
<dbReference type="AlphaFoldDB" id="A0A0D9XJT3"/>
<dbReference type="HOGENOM" id="CLU_010072_0_0_1"/>
<dbReference type="eggNOG" id="KOG0304">
    <property type="taxonomic scope" value="Eukaryota"/>
</dbReference>
<dbReference type="GO" id="GO:0003676">
    <property type="term" value="F:nucleic acid binding"/>
    <property type="evidence" value="ECO:0007669"/>
    <property type="project" value="InterPro"/>
</dbReference>
<reference evidence="1" key="3">
    <citation type="submission" date="2015-04" db="UniProtKB">
        <authorList>
            <consortium name="EnsemblPlants"/>
        </authorList>
    </citation>
    <scope>IDENTIFICATION</scope>
</reference>
<protein>
    <submittedName>
        <fullName evidence="1">Uncharacterized protein</fullName>
    </submittedName>
</protein>
<dbReference type="GO" id="GO:0030014">
    <property type="term" value="C:CCR4-NOT complex"/>
    <property type="evidence" value="ECO:0007669"/>
    <property type="project" value="InterPro"/>
</dbReference>
<dbReference type="FunFam" id="3.30.420.10:FF:000179">
    <property type="entry name" value="CAF1 family ribonuclease containing protein"/>
    <property type="match status" value="1"/>
</dbReference>
<dbReference type="EnsemblPlants" id="LPERR10G07470.1">
    <property type="protein sequence ID" value="LPERR10G07470.1"/>
    <property type="gene ID" value="LPERR10G07470"/>
</dbReference>
<accession>A0A0D9XJT3</accession>
<reference evidence="1 2" key="1">
    <citation type="submission" date="2012-08" db="EMBL/GenBank/DDBJ databases">
        <title>Oryza genome evolution.</title>
        <authorList>
            <person name="Wing R.A."/>
        </authorList>
    </citation>
    <scope>NUCLEOTIDE SEQUENCE</scope>
</reference>
<reference evidence="2" key="2">
    <citation type="submission" date="2013-12" db="EMBL/GenBank/DDBJ databases">
        <authorList>
            <person name="Yu Y."/>
            <person name="Lee S."/>
            <person name="de Baynast K."/>
            <person name="Wissotski M."/>
            <person name="Liu L."/>
            <person name="Talag J."/>
            <person name="Goicoechea J."/>
            <person name="Angelova A."/>
            <person name="Jetty R."/>
            <person name="Kudrna D."/>
            <person name="Golser W."/>
            <person name="Rivera L."/>
            <person name="Zhang J."/>
            <person name="Wing R."/>
        </authorList>
    </citation>
    <scope>NUCLEOTIDE SEQUENCE</scope>
</reference>
<evidence type="ECO:0000313" key="2">
    <source>
        <dbReference type="Proteomes" id="UP000032180"/>
    </source>
</evidence>
<dbReference type="STRING" id="77586.A0A0D9XJT3"/>
<dbReference type="PANTHER" id="PTHR10797">
    <property type="entry name" value="CCR4-NOT TRANSCRIPTION COMPLEX SUBUNIT"/>
    <property type="match status" value="1"/>
</dbReference>
<dbReference type="Gene3D" id="3.30.420.10">
    <property type="entry name" value="Ribonuclease H-like superfamily/Ribonuclease H"/>
    <property type="match status" value="2"/>
</dbReference>
<keyword evidence="2" id="KW-1185">Reference proteome</keyword>